<evidence type="ECO:0000313" key="2">
    <source>
        <dbReference type="EMBL" id="AZS50642.1"/>
    </source>
</evidence>
<name>A0A3S9XDW2_9GAMM</name>
<sequence>MNNITLQATEIQSVSFHNQSIAVLSYQSKPYVAMKPIVENIGLSWTGQFKRIQRHNVLSRGVVMITIPSRSGEQQYTCLPLSMLNGWLLGIDTNRVKPELREKLEQYQLECFDVLFEYWTTGEVKKKTKTTVDQRTPLRDAVNLLVSKKAITYSEAYSIVHQRFNVASIEDLLQDQLSQAVEYVHKVALEGEYIPKEISTSRQVTVNKTNLSCLINSMEWIYKYYKEYNLLEVSRMLQSDFGAKLHDHVISGYTSSRSLS</sequence>
<dbReference type="Proteomes" id="UP000273143">
    <property type="component" value="Chromosome"/>
</dbReference>
<dbReference type="RefSeq" id="WP_127163153.1">
    <property type="nucleotide sequence ID" value="NZ_CP029822.1"/>
</dbReference>
<dbReference type="PRINTS" id="PR01994">
    <property type="entry name" value="ANTIREPRESSR"/>
</dbReference>
<dbReference type="KEGG" id="emo:DM558_07550"/>
<dbReference type="AlphaFoldDB" id="A0A3S9XDW2"/>
<protein>
    <recommendedName>
        <fullName evidence="1">Antirepressor protein ant N-terminal domain-containing protein</fullName>
    </recommendedName>
</protein>
<dbReference type="EMBL" id="CP029822">
    <property type="protein sequence ID" value="AZS50642.1"/>
    <property type="molecule type" value="Genomic_DNA"/>
</dbReference>
<dbReference type="InterPro" id="IPR018875">
    <property type="entry name" value="Antirepressor_Ant_N"/>
</dbReference>
<keyword evidence="3" id="KW-1185">Reference proteome</keyword>
<dbReference type="Pfam" id="PF10547">
    <property type="entry name" value="P22_AR_N"/>
    <property type="match status" value="1"/>
</dbReference>
<organism evidence="2 3">
    <name type="scientific">Entomomonas moraniae</name>
    <dbReference type="NCBI Taxonomy" id="2213226"/>
    <lineage>
        <taxon>Bacteria</taxon>
        <taxon>Pseudomonadati</taxon>
        <taxon>Pseudomonadota</taxon>
        <taxon>Gammaproteobacteria</taxon>
        <taxon>Pseudomonadales</taxon>
        <taxon>Pseudomonadaceae</taxon>
        <taxon>Entomomonas</taxon>
    </lineage>
</organism>
<evidence type="ECO:0000259" key="1">
    <source>
        <dbReference type="Pfam" id="PF10547"/>
    </source>
</evidence>
<proteinExistence type="predicted"/>
<accession>A0A3S9XDW2</accession>
<evidence type="ECO:0000313" key="3">
    <source>
        <dbReference type="Proteomes" id="UP000273143"/>
    </source>
</evidence>
<gene>
    <name evidence="2" type="ORF">DM558_07550</name>
</gene>
<reference evidence="3" key="1">
    <citation type="submission" date="2018-06" db="EMBL/GenBank/DDBJ databases">
        <title>Complete genome of Pseudomonas insecticola strain QZS01.</title>
        <authorList>
            <person name="Wang J."/>
            <person name="Su Q."/>
        </authorList>
    </citation>
    <scope>NUCLEOTIDE SEQUENCE [LARGE SCALE GENOMIC DNA]</scope>
    <source>
        <strain evidence="3">QZS01</strain>
    </source>
</reference>
<feature type="domain" description="Antirepressor protein ant N-terminal" evidence="1">
    <location>
        <begin position="13"/>
        <end position="124"/>
    </location>
</feature>